<protein>
    <submittedName>
        <fullName evidence="3">Type I toxin-antitoxin system Ibs family toxin</fullName>
    </submittedName>
</protein>
<dbReference type="EMBL" id="JABBJF010000037">
    <property type="protein sequence ID" value="MBC1188751.1"/>
    <property type="molecule type" value="Genomic_DNA"/>
</dbReference>
<organism evidence="3 4">
    <name type="scientific">Kluyvera sichuanensis</name>
    <dbReference type="NCBI Taxonomy" id="2725494"/>
    <lineage>
        <taxon>Bacteria</taxon>
        <taxon>Pseudomonadati</taxon>
        <taxon>Pseudomonadota</taxon>
        <taxon>Gammaproteobacteria</taxon>
        <taxon>Enterobacterales</taxon>
        <taxon>Enterobacteriaceae</taxon>
        <taxon>Kluyvera</taxon>
    </lineage>
</organism>
<sequence>MMRLVIILLILLIIAWPAY</sequence>
<comment type="similarity">
    <text evidence="1">Belongs to the Ibs toxic protein family.</text>
</comment>
<keyword evidence="2" id="KW-1277">Toxin-antitoxin system</keyword>
<gene>
    <name evidence="3" type="ORF">HII27_24055</name>
</gene>
<proteinExistence type="inferred from homology"/>
<name>A0ABR6S098_9ENTR</name>
<dbReference type="InterPro" id="IPR025881">
    <property type="entry name" value="Toxin_Ibs"/>
</dbReference>
<reference evidence="3 4" key="1">
    <citation type="submission" date="2020-04" db="EMBL/GenBank/DDBJ databases">
        <title>The draft genome of Kluyvera sichuanensis strain SCKS090646.</title>
        <authorList>
            <person name="Wei L."/>
            <person name="Liu L."/>
            <person name="Feng Y."/>
            <person name="Zong Z."/>
        </authorList>
    </citation>
    <scope>NUCLEOTIDE SEQUENCE [LARGE SCALE GENOMIC DNA]</scope>
    <source>
        <strain evidence="3 4">090646</strain>
    </source>
</reference>
<accession>A0ABR6S098</accession>
<comment type="caution">
    <text evidence="3">The sequence shown here is derived from an EMBL/GenBank/DDBJ whole genome shotgun (WGS) entry which is preliminary data.</text>
</comment>
<dbReference type="RefSeq" id="WP_185669884.1">
    <property type="nucleotide sequence ID" value="NZ_CP162271.1"/>
</dbReference>
<dbReference type="GeneID" id="98390068"/>
<evidence type="ECO:0000256" key="1">
    <source>
        <dbReference type="ARBA" id="ARBA00010353"/>
    </source>
</evidence>
<keyword evidence="4" id="KW-1185">Reference proteome</keyword>
<evidence type="ECO:0000313" key="3">
    <source>
        <dbReference type="EMBL" id="MBC1188751.1"/>
    </source>
</evidence>
<evidence type="ECO:0000256" key="2">
    <source>
        <dbReference type="ARBA" id="ARBA00022649"/>
    </source>
</evidence>
<evidence type="ECO:0000313" key="4">
    <source>
        <dbReference type="Proteomes" id="UP000607331"/>
    </source>
</evidence>
<dbReference type="Pfam" id="PF13956">
    <property type="entry name" value="Ibs_toxin"/>
    <property type="match status" value="1"/>
</dbReference>
<dbReference type="Proteomes" id="UP000607331">
    <property type="component" value="Unassembled WGS sequence"/>
</dbReference>